<proteinExistence type="predicted"/>
<dbReference type="GO" id="GO:0005990">
    <property type="term" value="P:lactose catabolic process"/>
    <property type="evidence" value="ECO:0007669"/>
    <property type="project" value="TreeGrafter"/>
</dbReference>
<evidence type="ECO:0000313" key="6">
    <source>
        <dbReference type="Proteomes" id="UP000464314"/>
    </source>
</evidence>
<dbReference type="Gene3D" id="2.60.120.260">
    <property type="entry name" value="Galactose-binding domain-like"/>
    <property type="match status" value="1"/>
</dbReference>
<organism evidence="5 6">
    <name type="scientific">Anaerocolumna sedimenticola</name>
    <dbReference type="NCBI Taxonomy" id="2696063"/>
    <lineage>
        <taxon>Bacteria</taxon>
        <taxon>Bacillati</taxon>
        <taxon>Bacillota</taxon>
        <taxon>Clostridia</taxon>
        <taxon>Lachnospirales</taxon>
        <taxon>Lachnospiraceae</taxon>
        <taxon>Anaerocolumna</taxon>
    </lineage>
</organism>
<evidence type="ECO:0000256" key="3">
    <source>
        <dbReference type="ARBA" id="ARBA00022801"/>
    </source>
</evidence>
<name>A0A6P1THP8_9FIRM</name>
<dbReference type="GO" id="GO:0009341">
    <property type="term" value="C:beta-galactosidase complex"/>
    <property type="evidence" value="ECO:0007669"/>
    <property type="project" value="TreeGrafter"/>
</dbReference>
<gene>
    <name evidence="5" type="ORF">Ana3638_01420</name>
</gene>
<evidence type="ECO:0000256" key="4">
    <source>
        <dbReference type="ARBA" id="ARBA00023295"/>
    </source>
</evidence>
<dbReference type="PANTHER" id="PTHR46323">
    <property type="entry name" value="BETA-GALACTOSIDASE"/>
    <property type="match status" value="1"/>
</dbReference>
<dbReference type="PANTHER" id="PTHR46323:SF2">
    <property type="entry name" value="BETA-GALACTOSIDASE"/>
    <property type="match status" value="1"/>
</dbReference>
<keyword evidence="6" id="KW-1185">Reference proteome</keyword>
<dbReference type="Proteomes" id="UP000464314">
    <property type="component" value="Chromosome"/>
</dbReference>
<dbReference type="EC" id="3.2.1.23" evidence="2"/>
<evidence type="ECO:0000256" key="1">
    <source>
        <dbReference type="ARBA" id="ARBA00001412"/>
    </source>
</evidence>
<accession>A0A6P1THP8</accession>
<sequence length="923" mass="106557">MEVENCFEHMPAQPVIGSHMATAHTQTNWNGIVGMIGIRVLPVIAMDTIRIYPDFDKKGILIYADMLQNTGILQSVCWEISVTGGVKKEVHRVIPPGKTKVLLEYELGNEYLTWDEFKPDRYELNLSLRTKFGSQERKVDFGMRKFQVSPDSRHFMINGKVIFVRSEANCAVFPKTGYAPMEEEEWEKLFTTYKSYGINYVRFHSWCPPDAAFRVADRLGIYMQPELCEWTFETFDTDEDYRYYTREAKSIDKAYGNHPSYVALTWGNELRSHKRERMSELCRYMRQIAPDRLYAEGSNVWYGEKGVNPECDFVMAQANYKDKWRGAYAGNHGFINDAPPNTLSDYNEVLKDIPIPVISFEVGQFQVYPDYNEIKKYTGNLQPENLRTFKEDLDRHGMAGYDSKFQEATGQLSRLCYREEIEAALRSDKLAGISLLGIQDFSGQGTALVGMIDAFGESKKFSNPAVFRQFFNCIVPLLKIGKRTFRQKEKIQAEVVIANYGESGLKKPVSICVTDAAGRAVYKEVISSCSVEQGKVECIGTLNFIPGLDTDASYKLKIKIQVEGTDYINEYELWIYPEVDKKELDRSCIVTAFDESVRERLEKGERLILLPKLTQSSLPVSVKSSFMSDFWCWIMFKKRDQHGTMGMLIETEHKLFEKMQVDEYTNYPWWHMLKNSRSVILDDTGIQPIIRMVDNIHRNHSMGLLFEVKCGNGSLLISSLNILPNLEQPEAVWMLHCMLNYVKSGDMNPVQEVSFQKFCLMFPNHKELVLDYEDKPFASINDHKMYAPIKKQENKPGAAYWDTTGSRTEDEKFYGILFERTHYVDMVQINLVTESSHDDKSGFDLPELIEVEYLDGDTWKPVHVIYRSFLTEGKENKIYFKQTEMQGIKILLKKDKKNEVYISAETVYKNQPYAIAELKFFGI</sequence>
<comment type="catalytic activity">
    <reaction evidence="1">
        <text>Hydrolysis of terminal non-reducing beta-D-galactose residues in beta-D-galactosides.</text>
        <dbReference type="EC" id="3.2.1.23"/>
    </reaction>
</comment>
<protein>
    <recommendedName>
        <fullName evidence="2">beta-galactosidase</fullName>
        <ecNumber evidence="2">3.2.1.23</ecNumber>
    </recommendedName>
</protein>
<dbReference type="AlphaFoldDB" id="A0A6P1THP8"/>
<dbReference type="GO" id="GO:0004565">
    <property type="term" value="F:beta-galactosidase activity"/>
    <property type="evidence" value="ECO:0007669"/>
    <property type="project" value="UniProtKB-EC"/>
</dbReference>
<dbReference type="Gene3D" id="3.20.20.80">
    <property type="entry name" value="Glycosidases"/>
    <property type="match status" value="1"/>
</dbReference>
<reference evidence="5 6" key="1">
    <citation type="submission" date="2020-01" db="EMBL/GenBank/DDBJ databases">
        <title>Genome analysis of Anaerocolumna sp. CBA3638.</title>
        <authorList>
            <person name="Kim J."/>
            <person name="Roh S.W."/>
        </authorList>
    </citation>
    <scope>NUCLEOTIDE SEQUENCE [LARGE SCALE GENOMIC DNA]</scope>
    <source>
        <strain evidence="5 6">CBA3638</strain>
    </source>
</reference>
<dbReference type="SUPFAM" id="SSF51445">
    <property type="entry name" value="(Trans)glycosidases"/>
    <property type="match status" value="1"/>
</dbReference>
<evidence type="ECO:0000313" key="5">
    <source>
        <dbReference type="EMBL" id="QHQ59622.1"/>
    </source>
</evidence>
<dbReference type="InterPro" id="IPR050347">
    <property type="entry name" value="Bact_Beta-galactosidase"/>
</dbReference>
<dbReference type="InterPro" id="IPR017853">
    <property type="entry name" value="GH"/>
</dbReference>
<dbReference type="KEGG" id="anr:Ana3638_01420"/>
<dbReference type="RefSeq" id="WP_161836372.1">
    <property type="nucleotide sequence ID" value="NZ_CP048000.1"/>
</dbReference>
<dbReference type="EMBL" id="CP048000">
    <property type="protein sequence ID" value="QHQ59622.1"/>
    <property type="molecule type" value="Genomic_DNA"/>
</dbReference>
<evidence type="ECO:0000256" key="2">
    <source>
        <dbReference type="ARBA" id="ARBA00012756"/>
    </source>
</evidence>
<keyword evidence="4" id="KW-0326">Glycosidase</keyword>
<keyword evidence="3" id="KW-0378">Hydrolase</keyword>